<evidence type="ECO:0000313" key="1">
    <source>
        <dbReference type="EMBL" id="SQI36110.1"/>
    </source>
</evidence>
<name>A0A2X4USW2_9GAMM</name>
<dbReference type="AlphaFoldDB" id="A0A2X4USW2"/>
<proteinExistence type="predicted"/>
<gene>
    <name evidence="1" type="ORF">NCTC12151_00619</name>
</gene>
<sequence length="29" mass="3629">MKIIRGIDFPHNYEAISYTFIFPIRYYIF</sequence>
<accession>A0A2X4USW2</accession>
<protein>
    <submittedName>
        <fullName evidence="1">Uncharacterized protein</fullName>
    </submittedName>
</protein>
<evidence type="ECO:0000313" key="2">
    <source>
        <dbReference type="Proteomes" id="UP000249005"/>
    </source>
</evidence>
<reference evidence="1 2" key="1">
    <citation type="submission" date="2018-06" db="EMBL/GenBank/DDBJ databases">
        <authorList>
            <consortium name="Pathogen Informatics"/>
            <person name="Doyle S."/>
        </authorList>
    </citation>
    <scope>NUCLEOTIDE SEQUENCE [LARGE SCALE GENOMIC DNA]</scope>
    <source>
        <strain evidence="1 2">NCTC12151</strain>
    </source>
</reference>
<keyword evidence="2" id="KW-1185">Reference proteome</keyword>
<organism evidence="1 2">
    <name type="scientific">Leminorella richardii</name>
    <dbReference type="NCBI Taxonomy" id="158841"/>
    <lineage>
        <taxon>Bacteria</taxon>
        <taxon>Pseudomonadati</taxon>
        <taxon>Pseudomonadota</taxon>
        <taxon>Gammaproteobacteria</taxon>
        <taxon>Enterobacterales</taxon>
        <taxon>Budviciaceae</taxon>
        <taxon>Leminorella</taxon>
    </lineage>
</organism>
<dbReference type="Proteomes" id="UP000249005">
    <property type="component" value="Chromosome 1"/>
</dbReference>
<dbReference type="EMBL" id="LS483470">
    <property type="protein sequence ID" value="SQI36110.1"/>
    <property type="molecule type" value="Genomic_DNA"/>
</dbReference>
<dbReference type="KEGG" id="lri:NCTC12151_00619"/>